<gene>
    <name evidence="1" type="ORF">FGADI_6500</name>
</gene>
<keyword evidence="2" id="KW-1185">Reference proteome</keyword>
<evidence type="ECO:0000313" key="2">
    <source>
        <dbReference type="Proteomes" id="UP000604273"/>
    </source>
</evidence>
<evidence type="ECO:0000313" key="1">
    <source>
        <dbReference type="EMBL" id="KAF4952748.1"/>
    </source>
</evidence>
<dbReference type="EMBL" id="JABFAI010000151">
    <property type="protein sequence ID" value="KAF4952748.1"/>
    <property type="molecule type" value="Genomic_DNA"/>
</dbReference>
<dbReference type="OrthoDB" id="538223at2759"/>
<reference evidence="1" key="2">
    <citation type="submission" date="2020-05" db="EMBL/GenBank/DDBJ databases">
        <authorList>
            <person name="Kim H.-S."/>
            <person name="Proctor R.H."/>
            <person name="Brown D.W."/>
        </authorList>
    </citation>
    <scope>NUCLEOTIDE SEQUENCE</scope>
    <source>
        <strain evidence="1">NRRL 45417</strain>
    </source>
</reference>
<sequence>MILGSLAVLFEPFSTPSLKQFLPSESEAMDNILKKLHAIVNVPHDGRRPLELIHLSFRDFILSRKRSSQLKFRVIEIDMHKEVFKRCIDIMTSMLRQDICGLVWPGTIDSEIPPSSVESNIPPHLRYACRYWVDHLIKLDHEGQKNVGLLDNGAIHEFLQKSLLFWLEAMGLIKETAAAILVIKKLELLVKNTGYCRPLSTI</sequence>
<protein>
    <submittedName>
        <fullName evidence="1">Uncharacterized protein</fullName>
    </submittedName>
</protein>
<name>A0A8H4T7M2_9HYPO</name>
<proteinExistence type="predicted"/>
<organism evidence="1 2">
    <name type="scientific">Fusarium gaditjirri</name>
    <dbReference type="NCBI Taxonomy" id="282569"/>
    <lineage>
        <taxon>Eukaryota</taxon>
        <taxon>Fungi</taxon>
        <taxon>Dikarya</taxon>
        <taxon>Ascomycota</taxon>
        <taxon>Pezizomycotina</taxon>
        <taxon>Sordariomycetes</taxon>
        <taxon>Hypocreomycetidae</taxon>
        <taxon>Hypocreales</taxon>
        <taxon>Nectriaceae</taxon>
        <taxon>Fusarium</taxon>
        <taxon>Fusarium nisikadoi species complex</taxon>
    </lineage>
</organism>
<accession>A0A8H4T7M2</accession>
<comment type="caution">
    <text evidence="1">The sequence shown here is derived from an EMBL/GenBank/DDBJ whole genome shotgun (WGS) entry which is preliminary data.</text>
</comment>
<dbReference type="AlphaFoldDB" id="A0A8H4T7M2"/>
<reference evidence="1" key="1">
    <citation type="journal article" date="2020" name="BMC Genomics">
        <title>Correction to: Identification and distribution of gene clusters required for synthesis of sphingolipid metabolism inhibitors in diverse species of the filamentous fungus Fusarium.</title>
        <authorList>
            <person name="Kim H.S."/>
            <person name="Lohmar J.M."/>
            <person name="Busman M."/>
            <person name="Brown D.W."/>
            <person name="Naumann T.A."/>
            <person name="Divon H.H."/>
            <person name="Lysoe E."/>
            <person name="Uhlig S."/>
            <person name="Proctor R.H."/>
        </authorList>
    </citation>
    <scope>NUCLEOTIDE SEQUENCE</scope>
    <source>
        <strain evidence="1">NRRL 45417</strain>
    </source>
</reference>
<dbReference type="Proteomes" id="UP000604273">
    <property type="component" value="Unassembled WGS sequence"/>
</dbReference>